<dbReference type="PROSITE" id="PS00070">
    <property type="entry name" value="ALDEHYDE_DEHYDR_CYS"/>
    <property type="match status" value="1"/>
</dbReference>
<evidence type="ECO:0000259" key="4">
    <source>
        <dbReference type="Pfam" id="PF00171"/>
    </source>
</evidence>
<dbReference type="Pfam" id="PF00171">
    <property type="entry name" value="Aldedh"/>
    <property type="match status" value="1"/>
</dbReference>
<dbReference type="Gene3D" id="3.40.309.10">
    <property type="entry name" value="Aldehyde Dehydrogenase, Chain A, domain 2"/>
    <property type="match status" value="1"/>
</dbReference>
<dbReference type="InterPro" id="IPR016161">
    <property type="entry name" value="Ald_DH/histidinol_DH"/>
</dbReference>
<keyword evidence="1 3" id="KW-0560">Oxidoreductase</keyword>
<dbReference type="SUPFAM" id="SSF53720">
    <property type="entry name" value="ALDH-like"/>
    <property type="match status" value="1"/>
</dbReference>
<dbReference type="InterPro" id="IPR015590">
    <property type="entry name" value="Aldehyde_DH_dom"/>
</dbReference>
<comment type="caution">
    <text evidence="5">The sequence shown here is derived from an EMBL/GenBank/DDBJ whole genome shotgun (WGS) entry which is preliminary data.</text>
</comment>
<reference evidence="5 6" key="1">
    <citation type="submission" date="2020-02" db="EMBL/GenBank/DDBJ databases">
        <title>Genome sequence of the type strain DSM 27180 of Arthrobacter silviterrae.</title>
        <authorList>
            <person name="Gao J."/>
            <person name="Sun J."/>
        </authorList>
    </citation>
    <scope>NUCLEOTIDE SEQUENCE [LARGE SCALE GENOMIC DNA]</scope>
    <source>
        <strain evidence="5 6">DSM 27180</strain>
    </source>
</reference>
<organism evidence="5 6">
    <name type="scientific">Arthrobacter silviterrae</name>
    <dbReference type="NCBI Taxonomy" id="2026658"/>
    <lineage>
        <taxon>Bacteria</taxon>
        <taxon>Bacillati</taxon>
        <taxon>Actinomycetota</taxon>
        <taxon>Actinomycetes</taxon>
        <taxon>Micrococcales</taxon>
        <taxon>Micrococcaceae</taxon>
        <taxon>Arthrobacter</taxon>
    </lineage>
</organism>
<dbReference type="PROSITE" id="PS00687">
    <property type="entry name" value="ALDEHYDE_DEHYDR_GLU"/>
    <property type="match status" value="1"/>
</dbReference>
<sequence>MTETTTQTAPAVRDWPMWIGGQEQPSSGAQWREVFNPARRETVIARVPAGTVEDVDRAVAAARAAYPAWRAQHFTGRAKALLAIADELEQRSEEFARLTALDTGNALRTQARPESTTMVAMFRYFAGIAGEVKGTTLPAGENQLQYTRLEPLGVVAAILPWNSPLMIAAFKIPAALAAGNTVIMKAADDAPLTILKLAEVCNRHLPAGVVNALTGRGGVIGTALANHPGVDKVSFTGSTEVGREVAGEAGARLAHMSLELGGKNPSIVFPDAVDDDELLDGLLLASRFTRQGQSCTAGSRLFLHEDIYDDVLGRLSARLGALKVGDPLDEASDMGAIINRKQHSAITGYLDEGRATPGMKAVLGGSAPSDGPLTEGYYHLPTVFSGVRNEFRLAREEIFGPVLVAIPWKDTEDVIRMANDTNYGLAAYVWSHNLDNALNTAHRIDAGWVQVNQGGGQVVGQSYGGYKQSGIGREVSLEGMLAGFTQTKQINVKLRGVGSNG</sequence>
<keyword evidence="6" id="KW-1185">Reference proteome</keyword>
<accession>A0ABX0DBM5</accession>
<evidence type="ECO:0000313" key="5">
    <source>
        <dbReference type="EMBL" id="NGN84038.1"/>
    </source>
</evidence>
<comment type="similarity">
    <text evidence="3">Belongs to the aldehyde dehydrogenase family.</text>
</comment>
<gene>
    <name evidence="5" type="ORF">G6N77_11280</name>
</gene>
<dbReference type="PANTHER" id="PTHR11699">
    <property type="entry name" value="ALDEHYDE DEHYDROGENASE-RELATED"/>
    <property type="match status" value="1"/>
</dbReference>
<dbReference type="Proteomes" id="UP000479226">
    <property type="component" value="Unassembled WGS sequence"/>
</dbReference>
<dbReference type="InterPro" id="IPR029510">
    <property type="entry name" value="Ald_DH_CS_GLU"/>
</dbReference>
<evidence type="ECO:0000256" key="3">
    <source>
        <dbReference type="RuleBase" id="RU003345"/>
    </source>
</evidence>
<evidence type="ECO:0000256" key="1">
    <source>
        <dbReference type="ARBA" id="ARBA00023002"/>
    </source>
</evidence>
<dbReference type="RefSeq" id="WP_165182266.1">
    <property type="nucleotide sequence ID" value="NZ_JAAKZI010000018.1"/>
</dbReference>
<name>A0ABX0DBM5_9MICC</name>
<dbReference type="Gene3D" id="3.40.605.10">
    <property type="entry name" value="Aldehyde Dehydrogenase, Chain A, domain 1"/>
    <property type="match status" value="1"/>
</dbReference>
<protein>
    <submittedName>
        <fullName evidence="5">Aldehyde dehydrogenase family protein</fullName>
    </submittedName>
</protein>
<evidence type="ECO:0000313" key="6">
    <source>
        <dbReference type="Proteomes" id="UP000479226"/>
    </source>
</evidence>
<evidence type="ECO:0000256" key="2">
    <source>
        <dbReference type="PROSITE-ProRule" id="PRU10007"/>
    </source>
</evidence>
<dbReference type="EMBL" id="JAAKZI010000018">
    <property type="protein sequence ID" value="NGN84038.1"/>
    <property type="molecule type" value="Genomic_DNA"/>
</dbReference>
<proteinExistence type="inferred from homology"/>
<dbReference type="InterPro" id="IPR016162">
    <property type="entry name" value="Ald_DH_N"/>
</dbReference>
<feature type="domain" description="Aldehyde dehydrogenase" evidence="4">
    <location>
        <begin position="30"/>
        <end position="490"/>
    </location>
</feature>
<feature type="active site" evidence="2">
    <location>
        <position position="259"/>
    </location>
</feature>
<dbReference type="InterPro" id="IPR016160">
    <property type="entry name" value="Ald_DH_CS_CYS"/>
</dbReference>
<dbReference type="InterPro" id="IPR016163">
    <property type="entry name" value="Ald_DH_C"/>
</dbReference>